<comment type="catalytic activity">
    <reaction evidence="13 14">
        <text>UDP-N-acetyl-alpha-D-muramate + L-alanine + ATP = UDP-N-acetyl-alpha-D-muramoyl-L-alanine + ADP + phosphate + H(+)</text>
        <dbReference type="Rhea" id="RHEA:23372"/>
        <dbReference type="ChEBI" id="CHEBI:15378"/>
        <dbReference type="ChEBI" id="CHEBI:30616"/>
        <dbReference type="ChEBI" id="CHEBI:43474"/>
        <dbReference type="ChEBI" id="CHEBI:57972"/>
        <dbReference type="ChEBI" id="CHEBI:70757"/>
        <dbReference type="ChEBI" id="CHEBI:83898"/>
        <dbReference type="ChEBI" id="CHEBI:456216"/>
        <dbReference type="EC" id="6.3.2.8"/>
    </reaction>
</comment>
<evidence type="ECO:0000256" key="11">
    <source>
        <dbReference type="ARBA" id="ARBA00023306"/>
    </source>
</evidence>
<dbReference type="InterPro" id="IPR036565">
    <property type="entry name" value="Mur-like_cat_sf"/>
</dbReference>
<dbReference type="GO" id="GO:0005737">
    <property type="term" value="C:cytoplasm"/>
    <property type="evidence" value="ECO:0007669"/>
    <property type="project" value="UniProtKB-SubCell"/>
</dbReference>
<keyword evidence="6 14" id="KW-0132">Cell division</keyword>
<evidence type="ECO:0000256" key="12">
    <source>
        <dbReference type="ARBA" id="ARBA00023316"/>
    </source>
</evidence>
<dbReference type="PANTHER" id="PTHR43445:SF3">
    <property type="entry name" value="UDP-N-ACETYLMURAMATE--L-ALANINE LIGASE"/>
    <property type="match status" value="1"/>
</dbReference>
<keyword evidence="8 14" id="KW-0067">ATP-binding</keyword>
<dbReference type="Gene3D" id="3.40.50.720">
    <property type="entry name" value="NAD(P)-binding Rossmann-like Domain"/>
    <property type="match status" value="1"/>
</dbReference>
<evidence type="ECO:0000313" key="19">
    <source>
        <dbReference type="Proteomes" id="UP000334019"/>
    </source>
</evidence>
<dbReference type="InterPro" id="IPR004101">
    <property type="entry name" value="Mur_ligase_C"/>
</dbReference>
<evidence type="ECO:0000256" key="9">
    <source>
        <dbReference type="ARBA" id="ARBA00022960"/>
    </source>
</evidence>
<dbReference type="HAMAP" id="MF_00046">
    <property type="entry name" value="MurC"/>
    <property type="match status" value="1"/>
</dbReference>
<dbReference type="Pfam" id="PF02875">
    <property type="entry name" value="Mur_ligase_C"/>
    <property type="match status" value="1"/>
</dbReference>
<evidence type="ECO:0000256" key="8">
    <source>
        <dbReference type="ARBA" id="ARBA00022840"/>
    </source>
</evidence>
<dbReference type="InterPro" id="IPR013221">
    <property type="entry name" value="Mur_ligase_cen"/>
</dbReference>
<reference evidence="18 19" key="1">
    <citation type="submission" date="2019-11" db="EMBL/GenBank/DDBJ databases">
        <authorList>
            <person name="He Y."/>
        </authorList>
    </citation>
    <scope>NUCLEOTIDE SEQUENCE [LARGE SCALE GENOMIC DNA]</scope>
    <source>
        <strain evidence="18 19">SCSIO 58843</strain>
    </source>
</reference>
<evidence type="ECO:0000256" key="7">
    <source>
        <dbReference type="ARBA" id="ARBA00022741"/>
    </source>
</evidence>
<organism evidence="18 19">
    <name type="scientific">Actinomarinicola tropica</name>
    <dbReference type="NCBI Taxonomy" id="2789776"/>
    <lineage>
        <taxon>Bacteria</taxon>
        <taxon>Bacillati</taxon>
        <taxon>Actinomycetota</taxon>
        <taxon>Acidimicrobiia</taxon>
        <taxon>Acidimicrobiales</taxon>
        <taxon>Iamiaceae</taxon>
        <taxon>Actinomarinicola</taxon>
    </lineage>
</organism>
<dbReference type="GO" id="GO:0071555">
    <property type="term" value="P:cell wall organization"/>
    <property type="evidence" value="ECO:0007669"/>
    <property type="project" value="UniProtKB-KW"/>
</dbReference>
<evidence type="ECO:0000259" key="17">
    <source>
        <dbReference type="Pfam" id="PF08245"/>
    </source>
</evidence>
<sequence length="464" mass="48014">MAELHATDLRLDEPRAVHVVYVGGKAMSAIAEILAGMGHTVSGSDPNDVPVLSRLRAAGVHAHVGVDPERAAAADLVVASTAVRPDHPDVVAARAHGVPVAGRPAAQGAIARTRPTVAVSGTHGKTTTTAMLVHVLLETGRDPSFIVGGDLGGAAGGVRWTPGGWFVVEGDESDGTFLELGASRVVVTNVEADHLDHYGTLDAIEQAFDRFLDQAGEDRVVCADDPIAARLGRRHGARTYGIAPDADLRVADVAIDRGRTTFSLHDGGRVVDVALPLPGEHNATNAAGALLAAAGLGVPLEEGAATLATFAGVGRRFERRGEAAGVTLVDDYAHNPGKVRAVVRAAASGGWGRVVVVFQPHRYSRTADLWREFADSFTGADVVVVTALDPAGEDPIPGVSGRMIADAVVAAHPEMQLSYLDDRSALVPTLARLLVPGDLCLTLGAGDITRLADELLPALTEGAP</sequence>
<dbReference type="GO" id="GO:0051301">
    <property type="term" value="P:cell division"/>
    <property type="evidence" value="ECO:0007669"/>
    <property type="project" value="UniProtKB-KW"/>
</dbReference>
<dbReference type="KEGG" id="atq:GH723_10815"/>
<dbReference type="Gene3D" id="3.40.1190.10">
    <property type="entry name" value="Mur-like, catalytic domain"/>
    <property type="match status" value="1"/>
</dbReference>
<evidence type="ECO:0000313" key="18">
    <source>
        <dbReference type="EMBL" id="QGG95545.1"/>
    </source>
</evidence>
<dbReference type="InterPro" id="IPR036615">
    <property type="entry name" value="Mur_ligase_C_dom_sf"/>
</dbReference>
<proteinExistence type="inferred from homology"/>
<evidence type="ECO:0000256" key="14">
    <source>
        <dbReference type="HAMAP-Rule" id="MF_00046"/>
    </source>
</evidence>
<comment type="subcellular location">
    <subcellularLocation>
        <location evidence="1 14">Cytoplasm</location>
    </subcellularLocation>
</comment>
<evidence type="ECO:0000256" key="13">
    <source>
        <dbReference type="ARBA" id="ARBA00047833"/>
    </source>
</evidence>
<evidence type="ECO:0000256" key="1">
    <source>
        <dbReference type="ARBA" id="ARBA00004496"/>
    </source>
</evidence>
<keyword evidence="19" id="KW-1185">Reference proteome</keyword>
<dbReference type="Pfam" id="PF01225">
    <property type="entry name" value="Mur_ligase"/>
    <property type="match status" value="1"/>
</dbReference>
<dbReference type="Gene3D" id="3.90.190.20">
    <property type="entry name" value="Mur ligase, C-terminal domain"/>
    <property type="match status" value="1"/>
</dbReference>
<feature type="domain" description="Mur ligase N-terminal catalytic" evidence="15">
    <location>
        <begin position="17"/>
        <end position="113"/>
    </location>
</feature>
<evidence type="ECO:0000256" key="6">
    <source>
        <dbReference type="ARBA" id="ARBA00022618"/>
    </source>
</evidence>
<comment type="pathway">
    <text evidence="2 14">Cell wall biogenesis; peptidoglycan biosynthesis.</text>
</comment>
<dbReference type="EMBL" id="CP045851">
    <property type="protein sequence ID" value="QGG95545.1"/>
    <property type="molecule type" value="Genomic_DNA"/>
</dbReference>
<evidence type="ECO:0000259" key="15">
    <source>
        <dbReference type="Pfam" id="PF01225"/>
    </source>
</evidence>
<dbReference type="InterPro" id="IPR005758">
    <property type="entry name" value="UDP-N-AcMur_Ala_ligase_MurC"/>
</dbReference>
<dbReference type="EC" id="6.3.2.8" evidence="3 14"/>
<dbReference type="RefSeq" id="WP_153759652.1">
    <property type="nucleotide sequence ID" value="NZ_CP045851.1"/>
</dbReference>
<dbReference type="GO" id="GO:0005524">
    <property type="term" value="F:ATP binding"/>
    <property type="evidence" value="ECO:0007669"/>
    <property type="project" value="UniProtKB-UniRule"/>
</dbReference>
<comment type="function">
    <text evidence="14">Cell wall formation.</text>
</comment>
<evidence type="ECO:0000256" key="3">
    <source>
        <dbReference type="ARBA" id="ARBA00012211"/>
    </source>
</evidence>
<dbReference type="Pfam" id="PF08245">
    <property type="entry name" value="Mur_ligase_M"/>
    <property type="match status" value="1"/>
</dbReference>
<dbReference type="Proteomes" id="UP000334019">
    <property type="component" value="Chromosome"/>
</dbReference>
<evidence type="ECO:0000256" key="5">
    <source>
        <dbReference type="ARBA" id="ARBA00022598"/>
    </source>
</evidence>
<dbReference type="NCBIfam" id="TIGR01082">
    <property type="entry name" value="murC"/>
    <property type="match status" value="1"/>
</dbReference>
<dbReference type="SUPFAM" id="SSF51984">
    <property type="entry name" value="MurCD N-terminal domain"/>
    <property type="match status" value="1"/>
</dbReference>
<keyword evidence="11 14" id="KW-0131">Cell cycle</keyword>
<dbReference type="AlphaFoldDB" id="A0A5Q2RQS5"/>
<keyword evidence="5 14" id="KW-0436">Ligase</keyword>
<evidence type="ECO:0000256" key="2">
    <source>
        <dbReference type="ARBA" id="ARBA00004752"/>
    </source>
</evidence>
<feature type="domain" description="Mur ligase C-terminal" evidence="16">
    <location>
        <begin position="315"/>
        <end position="446"/>
    </location>
</feature>
<evidence type="ECO:0000256" key="10">
    <source>
        <dbReference type="ARBA" id="ARBA00022984"/>
    </source>
</evidence>
<dbReference type="PANTHER" id="PTHR43445">
    <property type="entry name" value="UDP-N-ACETYLMURAMATE--L-ALANINE LIGASE-RELATED"/>
    <property type="match status" value="1"/>
</dbReference>
<gene>
    <name evidence="14 18" type="primary">murC</name>
    <name evidence="18" type="ORF">GH723_10815</name>
</gene>
<dbReference type="GO" id="GO:0008360">
    <property type="term" value="P:regulation of cell shape"/>
    <property type="evidence" value="ECO:0007669"/>
    <property type="project" value="UniProtKB-KW"/>
</dbReference>
<keyword evidence="9 14" id="KW-0133">Cell shape</keyword>
<dbReference type="GO" id="GO:0008763">
    <property type="term" value="F:UDP-N-acetylmuramate-L-alanine ligase activity"/>
    <property type="evidence" value="ECO:0007669"/>
    <property type="project" value="UniProtKB-UniRule"/>
</dbReference>
<evidence type="ECO:0000259" key="16">
    <source>
        <dbReference type="Pfam" id="PF02875"/>
    </source>
</evidence>
<name>A0A5Q2RQS5_9ACTN</name>
<dbReference type="SUPFAM" id="SSF53623">
    <property type="entry name" value="MurD-like peptide ligases, catalytic domain"/>
    <property type="match status" value="1"/>
</dbReference>
<evidence type="ECO:0000256" key="4">
    <source>
        <dbReference type="ARBA" id="ARBA00022490"/>
    </source>
</evidence>
<feature type="domain" description="Mur ligase central" evidence="17">
    <location>
        <begin position="185"/>
        <end position="293"/>
    </location>
</feature>
<protein>
    <recommendedName>
        <fullName evidence="3 14">UDP-N-acetylmuramate--L-alanine ligase</fullName>
        <ecNumber evidence="3 14">6.3.2.8</ecNumber>
    </recommendedName>
    <alternativeName>
        <fullName evidence="14">UDP-N-acetylmuramoyl-L-alanine synthetase</fullName>
    </alternativeName>
</protein>
<dbReference type="GO" id="GO:0009252">
    <property type="term" value="P:peptidoglycan biosynthetic process"/>
    <property type="evidence" value="ECO:0007669"/>
    <property type="project" value="UniProtKB-UniRule"/>
</dbReference>
<keyword evidence="12 14" id="KW-0961">Cell wall biogenesis/degradation</keyword>
<accession>A0A5Q2RQS5</accession>
<feature type="binding site" evidence="14">
    <location>
        <begin position="121"/>
        <end position="127"/>
    </location>
    <ligand>
        <name>ATP</name>
        <dbReference type="ChEBI" id="CHEBI:30616"/>
    </ligand>
</feature>
<keyword evidence="4 14" id="KW-0963">Cytoplasm</keyword>
<dbReference type="UniPathway" id="UPA00219"/>
<keyword evidence="10 14" id="KW-0573">Peptidoglycan synthesis</keyword>
<dbReference type="InterPro" id="IPR000713">
    <property type="entry name" value="Mur_ligase_N"/>
</dbReference>
<dbReference type="SUPFAM" id="SSF53244">
    <property type="entry name" value="MurD-like peptide ligases, peptide-binding domain"/>
    <property type="match status" value="1"/>
</dbReference>
<dbReference type="InterPro" id="IPR050061">
    <property type="entry name" value="MurCDEF_pg_biosynth"/>
</dbReference>
<comment type="similarity">
    <text evidence="14">Belongs to the MurCDEF family.</text>
</comment>
<keyword evidence="7 14" id="KW-0547">Nucleotide-binding</keyword>